<comment type="caution">
    <text evidence="1">The sequence shown here is derived from an EMBL/GenBank/DDBJ whole genome shotgun (WGS) entry which is preliminary data.</text>
</comment>
<accession>A0A0F8Y551</accession>
<dbReference type="AlphaFoldDB" id="A0A0F8Y551"/>
<evidence type="ECO:0000313" key="1">
    <source>
        <dbReference type="EMBL" id="KKK76557.1"/>
    </source>
</evidence>
<proteinExistence type="predicted"/>
<organism evidence="1">
    <name type="scientific">marine sediment metagenome</name>
    <dbReference type="NCBI Taxonomy" id="412755"/>
    <lineage>
        <taxon>unclassified sequences</taxon>
        <taxon>metagenomes</taxon>
        <taxon>ecological metagenomes</taxon>
    </lineage>
</organism>
<name>A0A0F8Y551_9ZZZZ</name>
<protein>
    <submittedName>
        <fullName evidence="1">Uncharacterized protein</fullName>
    </submittedName>
</protein>
<sequence length="81" mass="9037">MRTPIGFHIKVTKGTYLGLCDRDHEVWPCLVERLGGGLHWALTYTNARVAEESPVSNNPLHKQALDDAIAALAAWEQGRNR</sequence>
<reference evidence="1" key="1">
    <citation type="journal article" date="2015" name="Nature">
        <title>Complex archaea that bridge the gap between prokaryotes and eukaryotes.</title>
        <authorList>
            <person name="Spang A."/>
            <person name="Saw J.H."/>
            <person name="Jorgensen S.L."/>
            <person name="Zaremba-Niedzwiedzka K."/>
            <person name="Martijn J."/>
            <person name="Lind A.E."/>
            <person name="van Eijk R."/>
            <person name="Schleper C."/>
            <person name="Guy L."/>
            <person name="Ettema T.J."/>
        </authorList>
    </citation>
    <scope>NUCLEOTIDE SEQUENCE</scope>
</reference>
<gene>
    <name evidence="1" type="ORF">LCGC14_2862440</name>
</gene>
<dbReference type="EMBL" id="LAZR01055353">
    <property type="protein sequence ID" value="KKK76557.1"/>
    <property type="molecule type" value="Genomic_DNA"/>
</dbReference>